<proteinExistence type="predicted"/>
<dbReference type="AlphaFoldDB" id="A0AAV1A1E2"/>
<accession>A0AAV1A1E2</accession>
<protein>
    <submittedName>
        <fullName evidence="2">Uncharacterized protein</fullName>
    </submittedName>
</protein>
<dbReference type="Proteomes" id="UP001157006">
    <property type="component" value="Chromosome 3"/>
</dbReference>
<evidence type="ECO:0000313" key="3">
    <source>
        <dbReference type="Proteomes" id="UP001157006"/>
    </source>
</evidence>
<feature type="compositionally biased region" description="Low complexity" evidence="1">
    <location>
        <begin position="48"/>
        <end position="63"/>
    </location>
</feature>
<sequence length="103" mass="11608">MKEPTDKISKLRDSRYCEICTFSTSIKASQHPHQGSAQVAQTPPPQPTVTMNNNNNSNNNNNNDADDSVEEEEEEKEELEEVEEEKQVNSDGSVKRAEGMERL</sequence>
<organism evidence="2 3">
    <name type="scientific">Vicia faba</name>
    <name type="common">Broad bean</name>
    <name type="synonym">Faba vulgaris</name>
    <dbReference type="NCBI Taxonomy" id="3906"/>
    <lineage>
        <taxon>Eukaryota</taxon>
        <taxon>Viridiplantae</taxon>
        <taxon>Streptophyta</taxon>
        <taxon>Embryophyta</taxon>
        <taxon>Tracheophyta</taxon>
        <taxon>Spermatophyta</taxon>
        <taxon>Magnoliopsida</taxon>
        <taxon>eudicotyledons</taxon>
        <taxon>Gunneridae</taxon>
        <taxon>Pentapetalae</taxon>
        <taxon>rosids</taxon>
        <taxon>fabids</taxon>
        <taxon>Fabales</taxon>
        <taxon>Fabaceae</taxon>
        <taxon>Papilionoideae</taxon>
        <taxon>50 kb inversion clade</taxon>
        <taxon>NPAAA clade</taxon>
        <taxon>Hologalegina</taxon>
        <taxon>IRL clade</taxon>
        <taxon>Fabeae</taxon>
        <taxon>Vicia</taxon>
    </lineage>
</organism>
<reference evidence="2 3" key="1">
    <citation type="submission" date="2023-01" db="EMBL/GenBank/DDBJ databases">
        <authorList>
            <person name="Kreplak J."/>
        </authorList>
    </citation>
    <scope>NUCLEOTIDE SEQUENCE [LARGE SCALE GENOMIC DNA]</scope>
</reference>
<gene>
    <name evidence="2" type="ORF">VFH_III128720</name>
</gene>
<name>A0AAV1A1E2_VICFA</name>
<feature type="compositionally biased region" description="Acidic residues" evidence="1">
    <location>
        <begin position="64"/>
        <end position="84"/>
    </location>
</feature>
<dbReference type="EMBL" id="OX451738">
    <property type="protein sequence ID" value="CAI8604349.1"/>
    <property type="molecule type" value="Genomic_DNA"/>
</dbReference>
<evidence type="ECO:0000256" key="1">
    <source>
        <dbReference type="SAM" id="MobiDB-lite"/>
    </source>
</evidence>
<feature type="region of interest" description="Disordered" evidence="1">
    <location>
        <begin position="25"/>
        <end position="103"/>
    </location>
</feature>
<keyword evidence="3" id="KW-1185">Reference proteome</keyword>
<feature type="compositionally biased region" description="Basic and acidic residues" evidence="1">
    <location>
        <begin position="85"/>
        <end position="103"/>
    </location>
</feature>
<feature type="compositionally biased region" description="Polar residues" evidence="1">
    <location>
        <begin position="25"/>
        <end position="36"/>
    </location>
</feature>
<evidence type="ECO:0000313" key="2">
    <source>
        <dbReference type="EMBL" id="CAI8604349.1"/>
    </source>
</evidence>